<evidence type="ECO:0000313" key="4">
    <source>
        <dbReference type="Proteomes" id="UP001281003"/>
    </source>
</evidence>
<feature type="region of interest" description="Disordered" evidence="1">
    <location>
        <begin position="295"/>
        <end position="334"/>
    </location>
</feature>
<comment type="caution">
    <text evidence="3">The sequence shown here is derived from an EMBL/GenBank/DDBJ whole genome shotgun (WGS) entry which is preliminary data.</text>
</comment>
<gene>
    <name evidence="3" type="ORF">B0T20DRAFT_467996</name>
</gene>
<organism evidence="3 4">
    <name type="scientific">Sordaria brevicollis</name>
    <dbReference type="NCBI Taxonomy" id="83679"/>
    <lineage>
        <taxon>Eukaryota</taxon>
        <taxon>Fungi</taxon>
        <taxon>Dikarya</taxon>
        <taxon>Ascomycota</taxon>
        <taxon>Pezizomycotina</taxon>
        <taxon>Sordariomycetes</taxon>
        <taxon>Sordariomycetidae</taxon>
        <taxon>Sordariales</taxon>
        <taxon>Sordariaceae</taxon>
        <taxon>Sordaria</taxon>
    </lineage>
</organism>
<dbReference type="Pfam" id="PF24476">
    <property type="entry name" value="DUF7580"/>
    <property type="match status" value="1"/>
</dbReference>
<dbReference type="InterPro" id="IPR056002">
    <property type="entry name" value="DUF7580"/>
</dbReference>
<name>A0AAE0PGT6_SORBR</name>
<protein>
    <recommendedName>
        <fullName evidence="2">DUF7580 domain-containing protein</fullName>
    </recommendedName>
</protein>
<dbReference type="AlphaFoldDB" id="A0AAE0PGT6"/>
<accession>A0AAE0PGT6</accession>
<evidence type="ECO:0000259" key="2">
    <source>
        <dbReference type="Pfam" id="PF24476"/>
    </source>
</evidence>
<feature type="domain" description="DUF7580" evidence="2">
    <location>
        <begin position="379"/>
        <end position="609"/>
    </location>
</feature>
<reference evidence="3" key="1">
    <citation type="journal article" date="2023" name="Mol. Phylogenet. Evol.">
        <title>Genome-scale phylogeny and comparative genomics of the fungal order Sordariales.</title>
        <authorList>
            <person name="Hensen N."/>
            <person name="Bonometti L."/>
            <person name="Westerberg I."/>
            <person name="Brannstrom I.O."/>
            <person name="Guillou S."/>
            <person name="Cros-Aarteil S."/>
            <person name="Calhoun S."/>
            <person name="Haridas S."/>
            <person name="Kuo A."/>
            <person name="Mondo S."/>
            <person name="Pangilinan J."/>
            <person name="Riley R."/>
            <person name="LaButti K."/>
            <person name="Andreopoulos B."/>
            <person name="Lipzen A."/>
            <person name="Chen C."/>
            <person name="Yan M."/>
            <person name="Daum C."/>
            <person name="Ng V."/>
            <person name="Clum A."/>
            <person name="Steindorff A."/>
            <person name="Ohm R.A."/>
            <person name="Martin F."/>
            <person name="Silar P."/>
            <person name="Natvig D.O."/>
            <person name="Lalanne C."/>
            <person name="Gautier V."/>
            <person name="Ament-Velasquez S.L."/>
            <person name="Kruys A."/>
            <person name="Hutchinson M.I."/>
            <person name="Powell A.J."/>
            <person name="Barry K."/>
            <person name="Miller A.N."/>
            <person name="Grigoriev I.V."/>
            <person name="Debuchy R."/>
            <person name="Gladieux P."/>
            <person name="Hiltunen Thoren M."/>
            <person name="Johannesson H."/>
        </authorList>
    </citation>
    <scope>NUCLEOTIDE SEQUENCE</scope>
    <source>
        <strain evidence="3">FGSC 1904</strain>
    </source>
</reference>
<evidence type="ECO:0000313" key="3">
    <source>
        <dbReference type="EMBL" id="KAK3399584.1"/>
    </source>
</evidence>
<dbReference type="PANTHER" id="PTHR35186">
    <property type="entry name" value="ANK_REP_REGION DOMAIN-CONTAINING PROTEIN"/>
    <property type="match status" value="1"/>
</dbReference>
<sequence>MSGLEIVGVVLGALPLAIEVLDRYGEVAKRSKSFIKIKLEYLEWKRRLRYSSLMYKRNLQDLLLPIILDAETEKDRISTLIEDPFGAWRWWTEPDTARMLKERLRGDSYDVYMDYIQAIEEVLEEIVDELALDDPTVQSMIAAPSKGTLLERLKGLRSTDNRHFQWHRFKYAVKSKERRTELFNTLDDYNTRIEKLLGGNDRLNDLSVQPPIIAPTQSKAAAAVNSALCSFWVTADKFFNALTSSWNCRCHTHCANLLLRHRTSTTPEFDVLFTKEQPSPETWIARKTRIVGKKGVEGGLKGTGKSQMSLPIHTPSHKDSRPLKSALGNTRKPKGKTAMFAGFQSTSTVTLIEVKEEEEAAHAVKSTISSLTTFSASVQAIQCLCTALGCPTAPGLRGQPSYGYLMHDDITYHVYDLPNQPIQQQTTITLQNIIDGKLLASLERKQRYFIAFTIASSFVQLLGSSWFPTTLTKTDIVFFRNNPPEQSSDEDTDEEDRFLDGDGNGTAFLDEPYVQRPVVASCESQQDKVPVSAYSSLQELGIILVELCFGKRLRDQDCWRRHNRNSRARDDYVRGIYDLMAANELKRKVAGEAGPDYAAAVKWCLKDDGSFVWGSKGGEVVKTLGKFAVYKNNNNMKGRTVEKWRKEMANNVVERLKACCDYLAGQRLEDDDEDDDEYY</sequence>
<dbReference type="Proteomes" id="UP001281003">
    <property type="component" value="Unassembled WGS sequence"/>
</dbReference>
<proteinExistence type="predicted"/>
<keyword evidence="4" id="KW-1185">Reference proteome</keyword>
<reference evidence="3" key="2">
    <citation type="submission" date="2023-07" db="EMBL/GenBank/DDBJ databases">
        <authorList>
            <consortium name="Lawrence Berkeley National Laboratory"/>
            <person name="Haridas S."/>
            <person name="Hensen N."/>
            <person name="Bonometti L."/>
            <person name="Westerberg I."/>
            <person name="Brannstrom I.O."/>
            <person name="Guillou S."/>
            <person name="Cros-Aarteil S."/>
            <person name="Calhoun S."/>
            <person name="Kuo A."/>
            <person name="Mondo S."/>
            <person name="Pangilinan J."/>
            <person name="Riley R."/>
            <person name="LaButti K."/>
            <person name="Andreopoulos B."/>
            <person name="Lipzen A."/>
            <person name="Chen C."/>
            <person name="Yanf M."/>
            <person name="Daum C."/>
            <person name="Ng V."/>
            <person name="Clum A."/>
            <person name="Steindorff A."/>
            <person name="Ohm R."/>
            <person name="Martin F."/>
            <person name="Silar P."/>
            <person name="Natvig D."/>
            <person name="Lalanne C."/>
            <person name="Gautier V."/>
            <person name="Ament-velasquez S.L."/>
            <person name="Kruys A."/>
            <person name="Hutchinson M.I."/>
            <person name="Powell A.J."/>
            <person name="Barry K."/>
            <person name="Miller A.N."/>
            <person name="Grigoriev I.V."/>
            <person name="Debuchy R."/>
            <person name="Gladieux P."/>
            <person name="Thoren M.H."/>
            <person name="Johannesson H."/>
        </authorList>
    </citation>
    <scope>NUCLEOTIDE SEQUENCE</scope>
    <source>
        <strain evidence="3">FGSC 1904</strain>
    </source>
</reference>
<dbReference type="EMBL" id="JAUTDP010000004">
    <property type="protein sequence ID" value="KAK3399584.1"/>
    <property type="molecule type" value="Genomic_DNA"/>
</dbReference>
<dbReference type="PANTHER" id="PTHR35186:SF4">
    <property type="entry name" value="PRION-INHIBITION AND PROPAGATION HELO DOMAIN-CONTAINING PROTEIN"/>
    <property type="match status" value="1"/>
</dbReference>
<evidence type="ECO:0000256" key="1">
    <source>
        <dbReference type="SAM" id="MobiDB-lite"/>
    </source>
</evidence>